<evidence type="ECO:0000313" key="1">
    <source>
        <dbReference type="EMBL" id="KAI8551097.1"/>
    </source>
</evidence>
<organism evidence="1 2">
    <name type="scientific">Rhododendron molle</name>
    <name type="common">Chinese azalea</name>
    <name type="synonym">Azalea mollis</name>
    <dbReference type="NCBI Taxonomy" id="49168"/>
    <lineage>
        <taxon>Eukaryota</taxon>
        <taxon>Viridiplantae</taxon>
        <taxon>Streptophyta</taxon>
        <taxon>Embryophyta</taxon>
        <taxon>Tracheophyta</taxon>
        <taxon>Spermatophyta</taxon>
        <taxon>Magnoliopsida</taxon>
        <taxon>eudicotyledons</taxon>
        <taxon>Gunneridae</taxon>
        <taxon>Pentapetalae</taxon>
        <taxon>asterids</taxon>
        <taxon>Ericales</taxon>
        <taxon>Ericaceae</taxon>
        <taxon>Ericoideae</taxon>
        <taxon>Rhodoreae</taxon>
        <taxon>Rhododendron</taxon>
    </lineage>
</organism>
<keyword evidence="2" id="KW-1185">Reference proteome</keyword>
<comment type="caution">
    <text evidence="1">The sequence shown here is derived from an EMBL/GenBank/DDBJ whole genome shotgun (WGS) entry which is preliminary data.</text>
</comment>
<protein>
    <submittedName>
        <fullName evidence="1">Uncharacterized protein</fullName>
    </submittedName>
</protein>
<reference evidence="1" key="1">
    <citation type="submission" date="2022-02" db="EMBL/GenBank/DDBJ databases">
        <title>Plant Genome Project.</title>
        <authorList>
            <person name="Zhang R.-G."/>
        </authorList>
    </citation>
    <scope>NUCLEOTIDE SEQUENCE</scope>
    <source>
        <strain evidence="1">AT1</strain>
    </source>
</reference>
<accession>A0ACC0NEP9</accession>
<proteinExistence type="predicted"/>
<dbReference type="EMBL" id="CM046393">
    <property type="protein sequence ID" value="KAI8551097.1"/>
    <property type="molecule type" value="Genomic_DNA"/>
</dbReference>
<dbReference type="Proteomes" id="UP001062846">
    <property type="component" value="Chromosome 6"/>
</dbReference>
<evidence type="ECO:0000313" key="2">
    <source>
        <dbReference type="Proteomes" id="UP001062846"/>
    </source>
</evidence>
<sequence>MDQYFKDPTSGPPKSPSVDVYGQGGNAWRIPRGTDAYHTSTDASLFSSSLPVFPREKCI</sequence>
<name>A0ACC0NEP9_RHOML</name>
<gene>
    <name evidence="1" type="ORF">RHMOL_Rhmol06G0158400</name>
</gene>